<organism evidence="4 5">
    <name type="scientific">Martelella alba</name>
    <dbReference type="NCBI Taxonomy" id="2590451"/>
    <lineage>
        <taxon>Bacteria</taxon>
        <taxon>Pseudomonadati</taxon>
        <taxon>Pseudomonadota</taxon>
        <taxon>Alphaproteobacteria</taxon>
        <taxon>Hyphomicrobiales</taxon>
        <taxon>Aurantimonadaceae</taxon>
        <taxon>Martelella</taxon>
    </lineage>
</organism>
<gene>
    <name evidence="4" type="ORF">FJU08_18585</name>
</gene>
<dbReference type="Proteomes" id="UP000318801">
    <property type="component" value="Unassembled WGS sequence"/>
</dbReference>
<dbReference type="PANTHER" id="PTHR12184:SF1">
    <property type="entry name" value="UBIQUINOL-CYTOCHROME-C REDUCTASE COMPLEX ASSEMBLY FACTOR 1"/>
    <property type="match status" value="1"/>
</dbReference>
<evidence type="ECO:0000259" key="3">
    <source>
        <dbReference type="Pfam" id="PF03981"/>
    </source>
</evidence>
<comment type="caution">
    <text evidence="4">The sequence shown here is derived from an EMBL/GenBank/DDBJ whole genome shotgun (WGS) entry which is preliminary data.</text>
</comment>
<dbReference type="PIRSF" id="PIRSF032079">
    <property type="entry name" value="UCP032079"/>
    <property type="match status" value="1"/>
</dbReference>
<dbReference type="OrthoDB" id="7158889at2"/>
<proteinExistence type="inferred from homology"/>
<feature type="domain" description="Ubiquinol-cytochrome c chaperone" evidence="3">
    <location>
        <begin position="36"/>
        <end position="163"/>
    </location>
</feature>
<evidence type="ECO:0000313" key="4">
    <source>
        <dbReference type="EMBL" id="TPW28050.1"/>
    </source>
</evidence>
<evidence type="ECO:0000313" key="5">
    <source>
        <dbReference type="Proteomes" id="UP000318801"/>
    </source>
</evidence>
<name>A0A506U2M4_9HYPH</name>
<dbReference type="InterPro" id="IPR021150">
    <property type="entry name" value="Ubiq_cyt_c_chap"/>
</dbReference>
<dbReference type="AlphaFoldDB" id="A0A506U2M4"/>
<evidence type="ECO:0000256" key="2">
    <source>
        <dbReference type="ARBA" id="ARBA00006436"/>
    </source>
</evidence>
<protein>
    <submittedName>
        <fullName evidence="4">Ubiquinol-cytochrome C chaperone</fullName>
    </submittedName>
</protein>
<dbReference type="Pfam" id="PF03981">
    <property type="entry name" value="Ubiq_cyt_C_chap"/>
    <property type="match status" value="1"/>
</dbReference>
<comment type="similarity">
    <text evidence="2">Belongs to the UPF0174 family.</text>
</comment>
<dbReference type="PANTHER" id="PTHR12184">
    <property type="entry name" value="UBIQUINOL-CYTOCHROME C REDUCTASE COMPLEX ASSEMBLY FACTOR 1 FAMILY MEMBER"/>
    <property type="match status" value="1"/>
</dbReference>
<sequence>MAMGIFSSRRNNRVVVDRQYGVITATARMPCFYVEYNAPDTVMGRFEMLSVVMILFLRRTAKSGAAGKEIAQAIVDAFFMDVDYSIRELGVGDHSVPKRMKKLAGMFYGRLERYAQALEARDLSQLSRALQFNFYSEKPDPPDMGELARWMLENTDHLARLDEIVVETGLVSFLVPEHLEAGRAH</sequence>
<dbReference type="InterPro" id="IPR007129">
    <property type="entry name" value="Ubiqinol_cyt_c_chaperone_CPB3"/>
</dbReference>
<comment type="similarity">
    <text evidence="1">Belongs to the CBP3 family.</text>
</comment>
<keyword evidence="5" id="KW-1185">Reference proteome</keyword>
<reference evidence="4 5" key="1">
    <citation type="submission" date="2019-06" db="EMBL/GenBank/DDBJ databases">
        <authorList>
            <person name="Li M."/>
        </authorList>
    </citation>
    <scope>NUCLEOTIDE SEQUENCE [LARGE SCALE GENOMIC DNA]</scope>
    <source>
        <strain evidence="4 5">BGMRC2036</strain>
    </source>
</reference>
<dbReference type="InterPro" id="IPR014569">
    <property type="entry name" value="Ubq_cyt-c_CBP3-rel"/>
</dbReference>
<dbReference type="EMBL" id="VHLG01000014">
    <property type="protein sequence ID" value="TPW28050.1"/>
    <property type="molecule type" value="Genomic_DNA"/>
</dbReference>
<accession>A0A506U2M4</accession>
<evidence type="ECO:0000256" key="1">
    <source>
        <dbReference type="ARBA" id="ARBA00006407"/>
    </source>
</evidence>